<feature type="transmembrane region" description="Helical" evidence="6">
    <location>
        <begin position="56"/>
        <end position="74"/>
    </location>
</feature>
<dbReference type="PANTHER" id="PTHR12483:SF117">
    <property type="entry name" value="COPPER TRANSPORTER 3"/>
    <property type="match status" value="1"/>
</dbReference>
<dbReference type="OMA" id="FLHTIRV"/>
<keyword evidence="6" id="KW-0406">Ion transport</keyword>
<keyword evidence="6" id="KW-0813">Transport</keyword>
<keyword evidence="5 6" id="KW-0472">Membrane</keyword>
<comment type="similarity">
    <text evidence="1 6">Belongs to the copper transporter (Ctr) (TC 1.A.56) family. SLC31A subfamily.</text>
</comment>
<feature type="transmembrane region" description="Helical" evidence="6">
    <location>
        <begin position="102"/>
        <end position="123"/>
    </location>
</feature>
<evidence type="ECO:0000256" key="4">
    <source>
        <dbReference type="ARBA" id="ARBA00022989"/>
    </source>
</evidence>
<proteinExistence type="inferred from homology"/>
<evidence type="ECO:0000256" key="3">
    <source>
        <dbReference type="ARBA" id="ARBA00022796"/>
    </source>
</evidence>
<keyword evidence="4 6" id="KW-1133">Transmembrane helix</keyword>
<keyword evidence="6" id="KW-0186">Copper</keyword>
<comment type="subcellular location">
    <subcellularLocation>
        <location evidence="6">Membrane</location>
        <topology evidence="6">Multi-pass membrane protein</topology>
    </subcellularLocation>
</comment>
<sequence>MAHVGDGMGDMHMPGHNSTVMSMDGHPMKKLMMHITLFWGKDVWILFHGWPGGSLGMYILSVALIYFVAILLALPSNHRLVPSSVVGSRGGRTLLHAVRVGLAYLLMLAVMSFNGGILVAAIVGKAVGFAIFSGGREPVVGSEAERVPGMNC</sequence>
<accession>W1PX64</accession>
<organism evidence="7 8">
    <name type="scientific">Amborella trichopoda</name>
    <dbReference type="NCBI Taxonomy" id="13333"/>
    <lineage>
        <taxon>Eukaryota</taxon>
        <taxon>Viridiplantae</taxon>
        <taxon>Streptophyta</taxon>
        <taxon>Embryophyta</taxon>
        <taxon>Tracheophyta</taxon>
        <taxon>Spermatophyta</taxon>
        <taxon>Magnoliopsida</taxon>
        <taxon>Amborellales</taxon>
        <taxon>Amborellaceae</taxon>
        <taxon>Amborella</taxon>
    </lineage>
</organism>
<gene>
    <name evidence="7" type="ORF">AMTR_s00165p00035200</name>
</gene>
<keyword evidence="8" id="KW-1185">Reference proteome</keyword>
<dbReference type="HOGENOM" id="CLU_079690_1_2_1"/>
<dbReference type="GO" id="GO:0005375">
    <property type="term" value="F:copper ion transmembrane transporter activity"/>
    <property type="evidence" value="ECO:0000318"/>
    <property type="project" value="GO_Central"/>
</dbReference>
<dbReference type="eggNOG" id="KOG3386">
    <property type="taxonomic scope" value="Eukaryota"/>
</dbReference>
<dbReference type="KEGG" id="atr:18440204"/>
<dbReference type="Gramene" id="ERN12000">
    <property type="protein sequence ID" value="ERN12000"/>
    <property type="gene ID" value="AMTR_s00165p00035200"/>
</dbReference>
<dbReference type="STRING" id="13333.W1PX64"/>
<dbReference type="PANTHER" id="PTHR12483">
    <property type="entry name" value="SOLUTE CARRIER FAMILY 31 COPPER TRANSPORTERS"/>
    <property type="match status" value="1"/>
</dbReference>
<evidence type="ECO:0000313" key="8">
    <source>
        <dbReference type="Proteomes" id="UP000017836"/>
    </source>
</evidence>
<evidence type="ECO:0000256" key="5">
    <source>
        <dbReference type="ARBA" id="ARBA00023136"/>
    </source>
</evidence>
<protein>
    <recommendedName>
        <fullName evidence="6">Copper transport protein</fullName>
    </recommendedName>
</protein>
<dbReference type="Pfam" id="PF04145">
    <property type="entry name" value="Ctr"/>
    <property type="match status" value="1"/>
</dbReference>
<dbReference type="OrthoDB" id="73901at2759"/>
<evidence type="ECO:0000256" key="6">
    <source>
        <dbReference type="RuleBase" id="RU367022"/>
    </source>
</evidence>
<reference evidence="8" key="1">
    <citation type="journal article" date="2013" name="Science">
        <title>The Amborella genome and the evolution of flowering plants.</title>
        <authorList>
            <consortium name="Amborella Genome Project"/>
        </authorList>
    </citation>
    <scope>NUCLEOTIDE SEQUENCE [LARGE SCALE GENOMIC DNA]</scope>
</reference>
<dbReference type="AlphaFoldDB" id="W1PX64"/>
<evidence type="ECO:0000256" key="1">
    <source>
        <dbReference type="ARBA" id="ARBA00006921"/>
    </source>
</evidence>
<dbReference type="EMBL" id="KI392640">
    <property type="protein sequence ID" value="ERN12000.1"/>
    <property type="molecule type" value="Genomic_DNA"/>
</dbReference>
<dbReference type="Proteomes" id="UP000017836">
    <property type="component" value="Unassembled WGS sequence"/>
</dbReference>
<evidence type="ECO:0000256" key="2">
    <source>
        <dbReference type="ARBA" id="ARBA00022692"/>
    </source>
</evidence>
<keyword evidence="3 6" id="KW-0187">Copper transport</keyword>
<keyword evidence="2 6" id="KW-0812">Transmembrane</keyword>
<dbReference type="InterPro" id="IPR007274">
    <property type="entry name" value="Cop_transporter"/>
</dbReference>
<dbReference type="GO" id="GO:0005886">
    <property type="term" value="C:plasma membrane"/>
    <property type="evidence" value="ECO:0000318"/>
    <property type="project" value="GO_Central"/>
</dbReference>
<name>W1PX64_AMBTC</name>
<evidence type="ECO:0000313" key="7">
    <source>
        <dbReference type="EMBL" id="ERN12000.1"/>
    </source>
</evidence>